<evidence type="ECO:0000313" key="1">
    <source>
        <dbReference type="EMBL" id="JAD33392.1"/>
    </source>
</evidence>
<reference evidence="1" key="2">
    <citation type="journal article" date="2015" name="Data Brief">
        <title>Shoot transcriptome of the giant reed, Arundo donax.</title>
        <authorList>
            <person name="Barrero R.A."/>
            <person name="Guerrero F.D."/>
            <person name="Moolhuijzen P."/>
            <person name="Goolsby J.A."/>
            <person name="Tidwell J."/>
            <person name="Bellgard S.E."/>
            <person name="Bellgard M.I."/>
        </authorList>
    </citation>
    <scope>NUCLEOTIDE SEQUENCE</scope>
    <source>
        <tissue evidence="1">Shoot tissue taken approximately 20 cm above the soil surface</tissue>
    </source>
</reference>
<sequence length="47" mass="5776">MQVHRFSIQRPKILSEYVCMLIMVPPYTPGRLKVFDFLLIPLKWWKR</sequence>
<proteinExistence type="predicted"/>
<organism evidence="1">
    <name type="scientific">Arundo donax</name>
    <name type="common">Giant reed</name>
    <name type="synonym">Donax arundinaceus</name>
    <dbReference type="NCBI Taxonomy" id="35708"/>
    <lineage>
        <taxon>Eukaryota</taxon>
        <taxon>Viridiplantae</taxon>
        <taxon>Streptophyta</taxon>
        <taxon>Embryophyta</taxon>
        <taxon>Tracheophyta</taxon>
        <taxon>Spermatophyta</taxon>
        <taxon>Magnoliopsida</taxon>
        <taxon>Liliopsida</taxon>
        <taxon>Poales</taxon>
        <taxon>Poaceae</taxon>
        <taxon>PACMAD clade</taxon>
        <taxon>Arundinoideae</taxon>
        <taxon>Arundineae</taxon>
        <taxon>Arundo</taxon>
    </lineage>
</organism>
<protein>
    <submittedName>
        <fullName evidence="1">Uncharacterized protein</fullName>
    </submittedName>
</protein>
<dbReference type="AlphaFoldDB" id="A0A0A8ZET6"/>
<name>A0A0A8ZET6_ARUDO</name>
<reference evidence="1" key="1">
    <citation type="submission" date="2014-09" db="EMBL/GenBank/DDBJ databases">
        <authorList>
            <person name="Magalhaes I.L.F."/>
            <person name="Oliveira U."/>
            <person name="Santos F.R."/>
            <person name="Vidigal T.H.D.A."/>
            <person name="Brescovit A.D."/>
            <person name="Santos A.J."/>
        </authorList>
    </citation>
    <scope>NUCLEOTIDE SEQUENCE</scope>
    <source>
        <tissue evidence="1">Shoot tissue taken approximately 20 cm above the soil surface</tissue>
    </source>
</reference>
<dbReference type="EMBL" id="GBRH01264503">
    <property type="protein sequence ID" value="JAD33392.1"/>
    <property type="molecule type" value="Transcribed_RNA"/>
</dbReference>
<accession>A0A0A8ZET6</accession>